<dbReference type="EMBL" id="JABWDY010005726">
    <property type="protein sequence ID" value="KAF5204197.1"/>
    <property type="molecule type" value="Genomic_DNA"/>
</dbReference>
<dbReference type="InterPro" id="IPR000070">
    <property type="entry name" value="Pectinesterase_cat"/>
</dbReference>
<feature type="domain" description="Pectinesterase catalytic" evidence="4">
    <location>
        <begin position="3"/>
        <end position="60"/>
    </location>
</feature>
<dbReference type="GO" id="GO:0030599">
    <property type="term" value="F:pectinesterase activity"/>
    <property type="evidence" value="ECO:0007669"/>
    <property type="project" value="InterPro"/>
</dbReference>
<protein>
    <submittedName>
        <fullName evidence="5">Plant invertase/pectin methylesterase inhibitor superfamily</fullName>
    </submittedName>
</protein>
<dbReference type="SUPFAM" id="SSF51126">
    <property type="entry name" value="Pectin lyase-like"/>
    <property type="match status" value="1"/>
</dbReference>
<dbReference type="InterPro" id="IPR011050">
    <property type="entry name" value="Pectin_lyase_fold/virulence"/>
</dbReference>
<dbReference type="UniPathway" id="UPA00545">
    <property type="reaction ID" value="UER00823"/>
</dbReference>
<proteinExistence type="predicted"/>
<evidence type="ECO:0000256" key="1">
    <source>
        <dbReference type="ARBA" id="ARBA00005184"/>
    </source>
</evidence>
<dbReference type="InterPro" id="IPR012334">
    <property type="entry name" value="Pectin_lyas_fold"/>
</dbReference>
<sequence>MLKFVIKINERVYEETVRIPFEKKNVVFLGNGMGKIVITGSLNDGQPGISTYNNATVGKFSNSKVK</sequence>
<reference evidence="5 6" key="1">
    <citation type="submission" date="2020-06" db="EMBL/GenBank/DDBJ databases">
        <title>Transcriptomic and genomic resources for Thalictrum thalictroides and T. hernandezii: Facilitating candidate gene discovery in an emerging model plant lineage.</title>
        <authorList>
            <person name="Arias T."/>
            <person name="Riano-Pachon D.M."/>
            <person name="Di Stilio V.S."/>
        </authorList>
    </citation>
    <scope>NUCLEOTIDE SEQUENCE [LARGE SCALE GENOMIC DNA]</scope>
    <source>
        <strain evidence="6">cv. WT478/WT964</strain>
        <tissue evidence="5">Leaves</tissue>
    </source>
</reference>
<dbReference type="Pfam" id="PF01095">
    <property type="entry name" value="Pectinesterase"/>
    <property type="match status" value="1"/>
</dbReference>
<evidence type="ECO:0000313" key="5">
    <source>
        <dbReference type="EMBL" id="KAF5204197.1"/>
    </source>
</evidence>
<organism evidence="5 6">
    <name type="scientific">Thalictrum thalictroides</name>
    <name type="common">Rue-anemone</name>
    <name type="synonym">Anemone thalictroides</name>
    <dbReference type="NCBI Taxonomy" id="46969"/>
    <lineage>
        <taxon>Eukaryota</taxon>
        <taxon>Viridiplantae</taxon>
        <taxon>Streptophyta</taxon>
        <taxon>Embryophyta</taxon>
        <taxon>Tracheophyta</taxon>
        <taxon>Spermatophyta</taxon>
        <taxon>Magnoliopsida</taxon>
        <taxon>Ranunculales</taxon>
        <taxon>Ranunculaceae</taxon>
        <taxon>Thalictroideae</taxon>
        <taxon>Thalictrum</taxon>
    </lineage>
</organism>
<dbReference type="AlphaFoldDB" id="A0A7J6X568"/>
<comment type="pathway">
    <text evidence="1">Glycan metabolism; pectin degradation; 2-dehydro-3-deoxy-D-gluconate from pectin: step 1/5.</text>
</comment>
<keyword evidence="3" id="KW-0063">Aspartyl esterase</keyword>
<dbReference type="GO" id="GO:0042545">
    <property type="term" value="P:cell wall modification"/>
    <property type="evidence" value="ECO:0007669"/>
    <property type="project" value="InterPro"/>
</dbReference>
<dbReference type="OrthoDB" id="2019149at2759"/>
<evidence type="ECO:0000256" key="2">
    <source>
        <dbReference type="ARBA" id="ARBA00022801"/>
    </source>
</evidence>
<keyword evidence="6" id="KW-1185">Reference proteome</keyword>
<name>A0A7J6X568_THATH</name>
<evidence type="ECO:0000256" key="3">
    <source>
        <dbReference type="ARBA" id="ARBA00023085"/>
    </source>
</evidence>
<keyword evidence="2" id="KW-0378">Hydrolase</keyword>
<dbReference type="Gene3D" id="2.160.20.10">
    <property type="entry name" value="Single-stranded right-handed beta-helix, Pectin lyase-like"/>
    <property type="match status" value="1"/>
</dbReference>
<dbReference type="Proteomes" id="UP000554482">
    <property type="component" value="Unassembled WGS sequence"/>
</dbReference>
<dbReference type="GO" id="GO:0045490">
    <property type="term" value="P:pectin catabolic process"/>
    <property type="evidence" value="ECO:0007669"/>
    <property type="project" value="UniProtKB-UniPathway"/>
</dbReference>
<dbReference type="PANTHER" id="PTHR31707">
    <property type="entry name" value="PECTINESTERASE"/>
    <property type="match status" value="1"/>
</dbReference>
<accession>A0A7J6X568</accession>
<evidence type="ECO:0000313" key="6">
    <source>
        <dbReference type="Proteomes" id="UP000554482"/>
    </source>
</evidence>
<comment type="caution">
    <text evidence="5">The sequence shown here is derived from an EMBL/GenBank/DDBJ whole genome shotgun (WGS) entry which is preliminary data.</text>
</comment>
<gene>
    <name evidence="5" type="ORF">FRX31_006217</name>
</gene>
<evidence type="ECO:0000259" key="4">
    <source>
        <dbReference type="Pfam" id="PF01095"/>
    </source>
</evidence>